<feature type="transmembrane region" description="Helical" evidence="8">
    <location>
        <begin position="86"/>
        <end position="104"/>
    </location>
</feature>
<feature type="region of interest" description="Disordered" evidence="7">
    <location>
        <begin position="1"/>
        <end position="21"/>
    </location>
</feature>
<dbReference type="InterPro" id="IPR036097">
    <property type="entry name" value="HisK_dim/P_sf"/>
</dbReference>
<dbReference type="SUPFAM" id="SSF47384">
    <property type="entry name" value="Homodimeric domain of signal transducing histidine kinase"/>
    <property type="match status" value="1"/>
</dbReference>
<organism evidence="10 11">
    <name type="scientific">Stappia albiluteola</name>
    <dbReference type="NCBI Taxonomy" id="2758565"/>
    <lineage>
        <taxon>Bacteria</taxon>
        <taxon>Pseudomonadati</taxon>
        <taxon>Pseudomonadota</taxon>
        <taxon>Alphaproteobacteria</taxon>
        <taxon>Hyphomicrobiales</taxon>
        <taxon>Stappiaceae</taxon>
        <taxon>Stappia</taxon>
    </lineage>
</organism>
<evidence type="ECO:0000256" key="7">
    <source>
        <dbReference type="SAM" id="MobiDB-lite"/>
    </source>
</evidence>
<dbReference type="InterPro" id="IPR036890">
    <property type="entry name" value="HATPase_C_sf"/>
</dbReference>
<keyword evidence="11" id="KW-1185">Reference proteome</keyword>
<dbReference type="GO" id="GO:0005886">
    <property type="term" value="C:plasma membrane"/>
    <property type="evidence" value="ECO:0007669"/>
    <property type="project" value="TreeGrafter"/>
</dbReference>
<evidence type="ECO:0000313" key="11">
    <source>
        <dbReference type="Proteomes" id="UP000541109"/>
    </source>
</evidence>
<evidence type="ECO:0000256" key="2">
    <source>
        <dbReference type="ARBA" id="ARBA00012438"/>
    </source>
</evidence>
<keyword evidence="8" id="KW-1133">Transmembrane helix</keyword>
<evidence type="ECO:0000256" key="5">
    <source>
        <dbReference type="ARBA" id="ARBA00022777"/>
    </source>
</evidence>
<dbReference type="Pfam" id="PF00512">
    <property type="entry name" value="HisKA"/>
    <property type="match status" value="1"/>
</dbReference>
<protein>
    <recommendedName>
        <fullName evidence="2">histidine kinase</fullName>
        <ecNumber evidence="2">2.7.13.3</ecNumber>
    </recommendedName>
</protein>
<dbReference type="InterPro" id="IPR004358">
    <property type="entry name" value="Sig_transdc_His_kin-like_C"/>
</dbReference>
<reference evidence="10 11" key="1">
    <citation type="submission" date="2020-07" db="EMBL/GenBank/DDBJ databases">
        <title>Stappia sp., F7233, whole genome shotgun sequencing project.</title>
        <authorList>
            <person name="Jiang S."/>
            <person name="Liu Z.W."/>
            <person name="Du Z.J."/>
        </authorList>
    </citation>
    <scope>NUCLEOTIDE SEQUENCE [LARGE SCALE GENOMIC DNA]</scope>
    <source>
        <strain evidence="10 11">F7233</strain>
    </source>
</reference>
<keyword evidence="8" id="KW-0472">Membrane</keyword>
<dbReference type="CDD" id="cd00082">
    <property type="entry name" value="HisKA"/>
    <property type="match status" value="1"/>
</dbReference>
<evidence type="ECO:0000313" key="10">
    <source>
        <dbReference type="EMBL" id="MBA5776593.1"/>
    </source>
</evidence>
<feature type="transmembrane region" description="Helical" evidence="8">
    <location>
        <begin position="60"/>
        <end position="80"/>
    </location>
</feature>
<dbReference type="Gene3D" id="1.10.287.130">
    <property type="match status" value="1"/>
</dbReference>
<dbReference type="GO" id="GO:0000155">
    <property type="term" value="F:phosphorelay sensor kinase activity"/>
    <property type="evidence" value="ECO:0007669"/>
    <property type="project" value="InterPro"/>
</dbReference>
<dbReference type="PRINTS" id="PR00344">
    <property type="entry name" value="BCTRLSENSOR"/>
</dbReference>
<dbReference type="SMART" id="SM00388">
    <property type="entry name" value="HisKA"/>
    <property type="match status" value="1"/>
</dbReference>
<dbReference type="SUPFAM" id="SSF55874">
    <property type="entry name" value="ATPase domain of HSP90 chaperone/DNA topoisomerase II/histidine kinase"/>
    <property type="match status" value="1"/>
</dbReference>
<keyword evidence="5 10" id="KW-0418">Kinase</keyword>
<keyword evidence="4" id="KW-0808">Transferase</keyword>
<dbReference type="EC" id="2.7.13.3" evidence="2"/>
<feature type="compositionally biased region" description="Basic residues" evidence="7">
    <location>
        <begin position="510"/>
        <end position="519"/>
    </location>
</feature>
<feature type="transmembrane region" description="Helical" evidence="8">
    <location>
        <begin position="125"/>
        <end position="141"/>
    </location>
</feature>
<gene>
    <name evidence="10" type="ORF">H2509_05580</name>
</gene>
<comment type="catalytic activity">
    <reaction evidence="1">
        <text>ATP + protein L-histidine = ADP + protein N-phospho-L-histidine.</text>
        <dbReference type="EC" id="2.7.13.3"/>
    </reaction>
</comment>
<dbReference type="InterPro" id="IPR003594">
    <property type="entry name" value="HATPase_dom"/>
</dbReference>
<evidence type="ECO:0000256" key="6">
    <source>
        <dbReference type="SAM" id="Coils"/>
    </source>
</evidence>
<dbReference type="PANTHER" id="PTHR43047:SF72">
    <property type="entry name" value="OSMOSENSING HISTIDINE PROTEIN KINASE SLN1"/>
    <property type="match status" value="1"/>
</dbReference>
<evidence type="ECO:0000259" key="9">
    <source>
        <dbReference type="PROSITE" id="PS50109"/>
    </source>
</evidence>
<evidence type="ECO:0000256" key="8">
    <source>
        <dbReference type="SAM" id="Phobius"/>
    </source>
</evidence>
<dbReference type="PROSITE" id="PS50109">
    <property type="entry name" value="HIS_KIN"/>
    <property type="match status" value="1"/>
</dbReference>
<keyword evidence="6" id="KW-0175">Coiled coil</keyword>
<evidence type="ECO:0000256" key="4">
    <source>
        <dbReference type="ARBA" id="ARBA00022679"/>
    </source>
</evidence>
<feature type="coiled-coil region" evidence="6">
    <location>
        <begin position="228"/>
        <end position="262"/>
    </location>
</feature>
<evidence type="ECO:0000256" key="3">
    <source>
        <dbReference type="ARBA" id="ARBA00022553"/>
    </source>
</evidence>
<dbReference type="CDD" id="cd00075">
    <property type="entry name" value="HATPase"/>
    <property type="match status" value="1"/>
</dbReference>
<feature type="transmembrane region" description="Helical" evidence="8">
    <location>
        <begin position="153"/>
        <end position="169"/>
    </location>
</feature>
<dbReference type="GO" id="GO:0009927">
    <property type="term" value="F:histidine phosphotransfer kinase activity"/>
    <property type="evidence" value="ECO:0007669"/>
    <property type="project" value="TreeGrafter"/>
</dbReference>
<dbReference type="Gene3D" id="3.30.565.10">
    <property type="entry name" value="Histidine kinase-like ATPase, C-terminal domain"/>
    <property type="match status" value="1"/>
</dbReference>
<name>A0A839AAJ2_9HYPH</name>
<dbReference type="PANTHER" id="PTHR43047">
    <property type="entry name" value="TWO-COMPONENT HISTIDINE PROTEIN KINASE"/>
    <property type="match status" value="1"/>
</dbReference>
<keyword evidence="8" id="KW-0812">Transmembrane</keyword>
<dbReference type="EMBL" id="JACFXV010000043">
    <property type="protein sequence ID" value="MBA5776593.1"/>
    <property type="molecule type" value="Genomic_DNA"/>
</dbReference>
<dbReference type="Pfam" id="PF02518">
    <property type="entry name" value="HATPase_c"/>
    <property type="match status" value="1"/>
</dbReference>
<accession>A0A839AAJ2</accession>
<dbReference type="Proteomes" id="UP000541109">
    <property type="component" value="Unassembled WGS sequence"/>
</dbReference>
<dbReference type="InterPro" id="IPR005467">
    <property type="entry name" value="His_kinase_dom"/>
</dbReference>
<feature type="region of interest" description="Disordered" evidence="7">
    <location>
        <begin position="496"/>
        <end position="519"/>
    </location>
</feature>
<feature type="domain" description="Histidine kinase" evidence="9">
    <location>
        <begin position="269"/>
        <end position="490"/>
    </location>
</feature>
<evidence type="ECO:0000256" key="1">
    <source>
        <dbReference type="ARBA" id="ARBA00000085"/>
    </source>
</evidence>
<dbReference type="AlphaFoldDB" id="A0A839AAJ2"/>
<proteinExistence type="predicted"/>
<dbReference type="InterPro" id="IPR003661">
    <property type="entry name" value="HisK_dim/P_dom"/>
</dbReference>
<sequence length="519" mass="57219">MSLDKPRSSQEKTAMNRERALKRREVARTVRDARERLSSVDGTPPAFDHELMLIYVKNRLSAAFALPIFAVIVGAITLLWVDAIVISAWLFFVLLAHGLIISTCRRFERAGGQEQDLKVWRRQMVIGDLLYGLSWAAFFLLPPNKDLQGGFEILQFATMLIVIAMSTMLSSSVSRALTAATLPITLAIALTFLHQQTPIHYAMLAMALGAQGFFLMLGNQLHTSTVTMLEYRAQKDHLIAELEQAKAISDESRRRAEEANLAKSRFLATMSHELRTPLNAILGFSEVMKNELLGAIGNKTYREYAADIHNSGGHLLNLINEILDLSRIEAGKYELSEEAVTLTAIIEDCRHMMAIRARNKNITITESFEDGLPRLWADERAIRQVILNLISNAVKFTPANGEVQLKCGWTAGGGQYVSILDNGPGIPEDEIPLVMQAFGQGSIAIKSAEAGTGLGLSIVQALVAMHGGKFELKSKLREGTEAIVTFPAVRVLEAMPPVEDTPPPAPARSPQRRAIRRVS</sequence>
<dbReference type="SMART" id="SM00387">
    <property type="entry name" value="HATPase_c"/>
    <property type="match status" value="1"/>
</dbReference>
<comment type="caution">
    <text evidence="10">The sequence shown here is derived from an EMBL/GenBank/DDBJ whole genome shotgun (WGS) entry which is preliminary data.</text>
</comment>
<keyword evidence="3" id="KW-0597">Phosphoprotein</keyword>